<dbReference type="InterPro" id="IPR013783">
    <property type="entry name" value="Ig-like_fold"/>
</dbReference>
<accession>A0A2N5NN93</accession>
<keyword evidence="5" id="KW-1133">Transmembrane helix</keyword>
<evidence type="ECO:0000256" key="5">
    <source>
        <dbReference type="SAM" id="Phobius"/>
    </source>
</evidence>
<dbReference type="InterPro" id="IPR002772">
    <property type="entry name" value="Glyco_hydro_3_C"/>
</dbReference>
<name>A0A2N5NN93_MEDGN</name>
<dbReference type="InterPro" id="IPR036962">
    <property type="entry name" value="Glyco_hydro_3_N_sf"/>
</dbReference>
<comment type="caution">
    <text evidence="7">The sequence shown here is derived from an EMBL/GenBank/DDBJ whole genome shotgun (WGS) entry which is preliminary data.</text>
</comment>
<dbReference type="GO" id="GO:0005975">
    <property type="term" value="P:carbohydrate metabolic process"/>
    <property type="evidence" value="ECO:0007669"/>
    <property type="project" value="InterPro"/>
</dbReference>
<evidence type="ECO:0000259" key="6">
    <source>
        <dbReference type="SMART" id="SM01217"/>
    </source>
</evidence>
<proteinExistence type="inferred from homology"/>
<keyword evidence="3" id="KW-0119">Carbohydrate metabolism</keyword>
<evidence type="ECO:0000256" key="1">
    <source>
        <dbReference type="ARBA" id="ARBA00005336"/>
    </source>
</evidence>
<dbReference type="InterPro" id="IPR050288">
    <property type="entry name" value="Cellulose_deg_GH3"/>
</dbReference>
<feature type="domain" description="Fibronectin type III-like" evidence="6">
    <location>
        <begin position="443"/>
        <end position="517"/>
    </location>
</feature>
<organism evidence="7 8">
    <name type="scientific">Mediterraneibacter gnavus</name>
    <name type="common">Ruminococcus gnavus</name>
    <dbReference type="NCBI Taxonomy" id="33038"/>
    <lineage>
        <taxon>Bacteria</taxon>
        <taxon>Bacillati</taxon>
        <taxon>Bacillota</taxon>
        <taxon>Clostridia</taxon>
        <taxon>Lachnospirales</taxon>
        <taxon>Lachnospiraceae</taxon>
        <taxon>Mediterraneibacter</taxon>
    </lineage>
</organism>
<evidence type="ECO:0000256" key="3">
    <source>
        <dbReference type="ARBA" id="ARBA00023277"/>
    </source>
</evidence>
<feature type="transmembrane region" description="Helical" evidence="5">
    <location>
        <begin position="920"/>
        <end position="943"/>
    </location>
</feature>
<dbReference type="PROSITE" id="PS00775">
    <property type="entry name" value="GLYCOSYL_HYDROL_F3"/>
    <property type="match status" value="1"/>
</dbReference>
<dbReference type="InterPro" id="IPR019800">
    <property type="entry name" value="Glyco_hydro_3_AS"/>
</dbReference>
<dbReference type="AlphaFoldDB" id="A0A2N5NN93"/>
<dbReference type="SUPFAM" id="SSF51445">
    <property type="entry name" value="(Trans)glycosidases"/>
    <property type="match status" value="1"/>
</dbReference>
<dbReference type="GO" id="GO:0004553">
    <property type="term" value="F:hydrolase activity, hydrolyzing O-glycosyl compounds"/>
    <property type="evidence" value="ECO:0007669"/>
    <property type="project" value="InterPro"/>
</dbReference>
<keyword evidence="2 4" id="KW-0378">Hydrolase</keyword>
<dbReference type="SMART" id="SM01217">
    <property type="entry name" value="Fn3_like"/>
    <property type="match status" value="1"/>
</dbReference>
<evidence type="ECO:0000256" key="2">
    <source>
        <dbReference type="ARBA" id="ARBA00022801"/>
    </source>
</evidence>
<dbReference type="Gene3D" id="3.40.50.1700">
    <property type="entry name" value="Glycoside hydrolase family 3 C-terminal domain"/>
    <property type="match status" value="1"/>
</dbReference>
<sequence>MLAINMADVVNVLNTCKPYLIGFGIVLAIALIVLIAAFKLKKTKRKLVRSQAGIAILLALVIVVNMICWGPMSSMISLATGNGTISEETSNEATKLVEKIAEEGIVLLKNEDNMLPMENNKKLNVFGWASTNPCYGGTGSGSLSDAYETVSLLQGLENAGFELNSELSDFYKDYRADRPEVGMWEQDWTLPEPTVDSYSEDLIRNAQDFSDTALVVITRVGGEGADLPTDVSKVTYTDNSKDYKDFEPGEHYLQLSQTEKNMLDMVCSDFDDVVVVYNGANAMELGFLNDYEQIKGAVWCPGTGQAGFNGLGAILSGEVNPSAKTSDTFVRDLTATPTAQNFGNFTYDNMDEYKVTQTGFTGKEETTTPSFINYVEGIYVGYRFYETAASEGLIDYDKTVLYPFGYGLSYTTFTQEMGKITENDGTISFDVTVTNTGDSAGKDVVEVYYNPPYTNGGIEKASANLIAYDKTKSLEPGESQTLTISFKAEDMASYDYQKEKGYILEAGDYEISINTDSHHIIESETYTVDETVKYTGDNKRSTDQTTVENQFDYAAGDVTYLSRANGFANYKEATAAPESLSMSKEAKKEFINNSNYNPEDYNNEEDKMPETGAKNDIELADLRGVDYDDAKWDELLDNMTISDMDTVIALGGYQTAAASSVGKIQTIDCDGPASINNNFTGTGSIGFPSAVMIACTWNDEIAMEFGESIGKMADEMGVSGWYAPAMNIHRSAFAGRNFEYYSEDGLLSGKIAANAVVGAEKYGVYAYLKHFALNDQETNRTSMLCTWSNEQAIREIYLKPFEICVKEGKAKAVMSSFNYIGTRWAGGSEELCNTVLRDEWGFQGFVLTDYFGVYGYMNSDQGIRNGTDAMLVAYDTETNHVKDQKSATGVEAMRQACKNIMYTVVNSRAYDAENLETGLMMWQIAAIAADVVLGVGILALEIVAIKRFRKRLAEEKAAAAVEN</sequence>
<feature type="transmembrane region" description="Helical" evidence="5">
    <location>
        <begin position="52"/>
        <end position="72"/>
    </location>
</feature>
<feature type="transmembrane region" description="Helical" evidence="5">
    <location>
        <begin position="20"/>
        <end position="40"/>
    </location>
</feature>
<evidence type="ECO:0000313" key="8">
    <source>
        <dbReference type="Proteomes" id="UP000234849"/>
    </source>
</evidence>
<keyword evidence="4" id="KW-0326">Glycosidase</keyword>
<dbReference type="InterPro" id="IPR001764">
    <property type="entry name" value="Glyco_hydro_3_N"/>
</dbReference>
<dbReference type="Pfam" id="PF00933">
    <property type="entry name" value="Glyco_hydro_3"/>
    <property type="match status" value="1"/>
</dbReference>
<dbReference type="InterPro" id="IPR017853">
    <property type="entry name" value="GH"/>
</dbReference>
<dbReference type="Gene3D" id="3.20.20.300">
    <property type="entry name" value="Glycoside hydrolase, family 3, N-terminal domain"/>
    <property type="match status" value="1"/>
</dbReference>
<protein>
    <submittedName>
        <fullName evidence="7">Beta-glucosidase</fullName>
    </submittedName>
</protein>
<keyword evidence="5" id="KW-0812">Transmembrane</keyword>
<reference evidence="7 8" key="1">
    <citation type="journal article" date="2017" name="Genome Med.">
        <title>A novel Ruminococcus gnavus clade enriched in inflammatory bowel disease patients.</title>
        <authorList>
            <person name="Hall A.B."/>
            <person name="Yassour M."/>
            <person name="Sauk J."/>
            <person name="Garner A."/>
            <person name="Jiang X."/>
            <person name="Arthur T."/>
            <person name="Lagoudas G.K."/>
            <person name="Vatanen T."/>
            <person name="Fornelos N."/>
            <person name="Wilson R."/>
            <person name="Bertha M."/>
            <person name="Cohen M."/>
            <person name="Garber J."/>
            <person name="Khalili H."/>
            <person name="Gevers D."/>
            <person name="Ananthakrishnan A.N."/>
            <person name="Kugathasan S."/>
            <person name="Lander E.S."/>
            <person name="Blainey P."/>
            <person name="Vlamakis H."/>
            <person name="Xavier R.J."/>
            <person name="Huttenhower C."/>
        </authorList>
    </citation>
    <scope>NUCLEOTIDE SEQUENCE [LARGE SCALE GENOMIC DNA]</scope>
    <source>
        <strain evidence="7 8">RJX1118</strain>
    </source>
</reference>
<comment type="similarity">
    <text evidence="1 4">Belongs to the glycosyl hydrolase 3 family.</text>
</comment>
<evidence type="ECO:0000313" key="7">
    <source>
        <dbReference type="EMBL" id="PLT58346.1"/>
    </source>
</evidence>
<dbReference type="Pfam" id="PF01915">
    <property type="entry name" value="Glyco_hydro_3_C"/>
    <property type="match status" value="1"/>
</dbReference>
<gene>
    <name evidence="7" type="ORF">CDL18_01885</name>
</gene>
<dbReference type="Proteomes" id="UP000234849">
    <property type="component" value="Unassembled WGS sequence"/>
</dbReference>
<dbReference type="Gene3D" id="2.60.40.10">
    <property type="entry name" value="Immunoglobulins"/>
    <property type="match status" value="1"/>
</dbReference>
<keyword evidence="5" id="KW-0472">Membrane</keyword>
<dbReference type="RefSeq" id="WP_101879037.1">
    <property type="nucleotide sequence ID" value="NZ_NIHM01000001.1"/>
</dbReference>
<dbReference type="Pfam" id="PF14310">
    <property type="entry name" value="Fn3-like"/>
    <property type="match status" value="1"/>
</dbReference>
<dbReference type="PANTHER" id="PTHR42715:SF10">
    <property type="entry name" value="BETA-GLUCOSIDASE"/>
    <property type="match status" value="1"/>
</dbReference>
<dbReference type="EMBL" id="NIHM01000001">
    <property type="protein sequence ID" value="PLT58346.1"/>
    <property type="molecule type" value="Genomic_DNA"/>
</dbReference>
<dbReference type="PRINTS" id="PR00133">
    <property type="entry name" value="GLHYDRLASE3"/>
</dbReference>
<dbReference type="SUPFAM" id="SSF52279">
    <property type="entry name" value="Beta-D-glucan exohydrolase, C-terminal domain"/>
    <property type="match status" value="1"/>
</dbReference>
<evidence type="ECO:0000256" key="4">
    <source>
        <dbReference type="RuleBase" id="RU361161"/>
    </source>
</evidence>
<dbReference type="PANTHER" id="PTHR42715">
    <property type="entry name" value="BETA-GLUCOSIDASE"/>
    <property type="match status" value="1"/>
</dbReference>
<dbReference type="InterPro" id="IPR026891">
    <property type="entry name" value="Fn3-like"/>
</dbReference>
<dbReference type="InterPro" id="IPR036881">
    <property type="entry name" value="Glyco_hydro_3_C_sf"/>
</dbReference>